<evidence type="ECO:0000256" key="1">
    <source>
        <dbReference type="ARBA" id="ARBA00023125"/>
    </source>
</evidence>
<keyword evidence="6" id="KW-1185">Reference proteome</keyword>
<dbReference type="SUPFAM" id="SSF47095">
    <property type="entry name" value="HMG-box"/>
    <property type="match status" value="1"/>
</dbReference>
<feature type="region of interest" description="Disordered" evidence="3">
    <location>
        <begin position="126"/>
        <end position="165"/>
    </location>
</feature>
<feature type="DNA-binding region" description="HMG box" evidence="2">
    <location>
        <begin position="159"/>
        <end position="227"/>
    </location>
</feature>
<reference evidence="5 6" key="1">
    <citation type="submission" date="2016-03" db="EMBL/GenBank/DDBJ databases">
        <title>Whole genome sequencing of Grifola frondosa 9006-11.</title>
        <authorList>
            <person name="Min B."/>
            <person name="Park H."/>
            <person name="Kim J.-G."/>
            <person name="Cho H."/>
            <person name="Oh Y.-L."/>
            <person name="Kong W.-S."/>
            <person name="Choi I.-G."/>
        </authorList>
    </citation>
    <scope>NUCLEOTIDE SEQUENCE [LARGE SCALE GENOMIC DNA]</scope>
    <source>
        <strain evidence="5 6">9006-11</strain>
    </source>
</reference>
<dbReference type="AlphaFoldDB" id="A0A1C7M4D9"/>
<accession>A0A1C7M4D9</accession>
<dbReference type="OrthoDB" id="1919336at2759"/>
<feature type="domain" description="HMG box" evidence="4">
    <location>
        <begin position="159"/>
        <end position="227"/>
    </location>
</feature>
<evidence type="ECO:0000256" key="2">
    <source>
        <dbReference type="PROSITE-ProRule" id="PRU00267"/>
    </source>
</evidence>
<gene>
    <name evidence="5" type="primary">hmg-1.2</name>
    <name evidence="5" type="ORF">A0H81_08114</name>
</gene>
<dbReference type="PANTHER" id="PTHR48112:SF22">
    <property type="entry name" value="MITOCHONDRIAL TRANSCRIPTION FACTOR A, ISOFORM B"/>
    <property type="match status" value="1"/>
</dbReference>
<dbReference type="PROSITE" id="PS50118">
    <property type="entry name" value="HMG_BOX_2"/>
    <property type="match status" value="1"/>
</dbReference>
<evidence type="ECO:0000313" key="5">
    <source>
        <dbReference type="EMBL" id="OBZ71853.1"/>
    </source>
</evidence>
<dbReference type="PANTHER" id="PTHR48112">
    <property type="entry name" value="HIGH MOBILITY GROUP PROTEIN DSP1"/>
    <property type="match status" value="1"/>
</dbReference>
<feature type="compositionally biased region" description="Acidic residues" evidence="3">
    <location>
        <begin position="261"/>
        <end position="270"/>
    </location>
</feature>
<proteinExistence type="predicted"/>
<keyword evidence="1 2" id="KW-0238">DNA-binding</keyword>
<dbReference type="SMART" id="SM00398">
    <property type="entry name" value="HMG"/>
    <property type="match status" value="1"/>
</dbReference>
<keyword evidence="2" id="KW-0539">Nucleus</keyword>
<evidence type="ECO:0000256" key="3">
    <source>
        <dbReference type="SAM" id="MobiDB-lite"/>
    </source>
</evidence>
<dbReference type="GO" id="GO:0003677">
    <property type="term" value="F:DNA binding"/>
    <property type="evidence" value="ECO:0007669"/>
    <property type="project" value="UniProtKB-UniRule"/>
</dbReference>
<sequence length="316" mass="35019">MGLKLICNATNKSIEPNIYNAYKTTTPINKLFLPPFDSLLTPCPTRRVNQSRIFCRRHPAMSHIPEGFAQFEYQRMQIIGSLGTVADAMRACANMADQFSQVLGNLPYPSAFQGQANGQFVIAGLPQATPAGRKRKSRAEDDADGKKRRVKKPRDPDAPKRPASSYLLFQNEIRKELKAKYPDLRNNELLSEIAKLWAEMPQEQKEVYEARNRAEKDVWLSKKSLYETRTHPGNDAVASPVVKVTPELVKPVAAAPVVSTSDDESSDGEENSSTGSSSEEEEPQPPPKKSKKDAPVIAKVEGASVVKEKKQKKAKA</sequence>
<protein>
    <submittedName>
        <fullName evidence="5">High mobility group protein 1.2</fullName>
    </submittedName>
</protein>
<feature type="region of interest" description="Disordered" evidence="3">
    <location>
        <begin position="251"/>
        <end position="316"/>
    </location>
</feature>
<dbReference type="Gene3D" id="1.10.30.10">
    <property type="entry name" value="High mobility group box domain"/>
    <property type="match status" value="1"/>
</dbReference>
<name>A0A1C7M4D9_GRIFR</name>
<dbReference type="InterPro" id="IPR009071">
    <property type="entry name" value="HMG_box_dom"/>
</dbReference>
<dbReference type="InterPro" id="IPR050342">
    <property type="entry name" value="HMGB"/>
</dbReference>
<dbReference type="InterPro" id="IPR036910">
    <property type="entry name" value="HMG_box_dom_sf"/>
</dbReference>
<dbReference type="Proteomes" id="UP000092993">
    <property type="component" value="Unassembled WGS sequence"/>
</dbReference>
<dbReference type="Pfam" id="PF00505">
    <property type="entry name" value="HMG_box"/>
    <property type="match status" value="1"/>
</dbReference>
<dbReference type="CDD" id="cd00084">
    <property type="entry name" value="HMG-box_SF"/>
    <property type="match status" value="1"/>
</dbReference>
<evidence type="ECO:0000259" key="4">
    <source>
        <dbReference type="PROSITE" id="PS50118"/>
    </source>
</evidence>
<dbReference type="STRING" id="5627.A0A1C7M4D9"/>
<organism evidence="5 6">
    <name type="scientific">Grifola frondosa</name>
    <name type="common">Maitake</name>
    <name type="synonym">Polyporus frondosus</name>
    <dbReference type="NCBI Taxonomy" id="5627"/>
    <lineage>
        <taxon>Eukaryota</taxon>
        <taxon>Fungi</taxon>
        <taxon>Dikarya</taxon>
        <taxon>Basidiomycota</taxon>
        <taxon>Agaricomycotina</taxon>
        <taxon>Agaricomycetes</taxon>
        <taxon>Polyporales</taxon>
        <taxon>Grifolaceae</taxon>
        <taxon>Grifola</taxon>
    </lineage>
</organism>
<evidence type="ECO:0000313" key="6">
    <source>
        <dbReference type="Proteomes" id="UP000092993"/>
    </source>
</evidence>
<comment type="caution">
    <text evidence="5">The sequence shown here is derived from an EMBL/GenBank/DDBJ whole genome shotgun (WGS) entry which is preliminary data.</text>
</comment>
<dbReference type="EMBL" id="LUGG01000010">
    <property type="protein sequence ID" value="OBZ71853.1"/>
    <property type="molecule type" value="Genomic_DNA"/>
</dbReference>
<dbReference type="GO" id="GO:0005634">
    <property type="term" value="C:nucleus"/>
    <property type="evidence" value="ECO:0007669"/>
    <property type="project" value="UniProtKB-UniRule"/>
</dbReference>